<comment type="caution">
    <text evidence="1">The sequence shown here is derived from an EMBL/GenBank/DDBJ whole genome shotgun (WGS) entry which is preliminary data.</text>
</comment>
<accession>A0A4Z2EHH3</accession>
<keyword evidence="2" id="KW-1185">Reference proteome</keyword>
<evidence type="ECO:0000313" key="2">
    <source>
        <dbReference type="Proteomes" id="UP000314294"/>
    </source>
</evidence>
<dbReference type="Proteomes" id="UP000314294">
    <property type="component" value="Unassembled WGS sequence"/>
</dbReference>
<gene>
    <name evidence="1" type="ORF">EYF80_061842</name>
</gene>
<name>A0A4Z2EHH3_9TELE</name>
<dbReference type="AlphaFoldDB" id="A0A4Z2EHH3"/>
<protein>
    <submittedName>
        <fullName evidence="1">Uncharacterized protein</fullName>
    </submittedName>
</protein>
<organism evidence="1 2">
    <name type="scientific">Liparis tanakae</name>
    <name type="common">Tanaka's snailfish</name>
    <dbReference type="NCBI Taxonomy" id="230148"/>
    <lineage>
        <taxon>Eukaryota</taxon>
        <taxon>Metazoa</taxon>
        <taxon>Chordata</taxon>
        <taxon>Craniata</taxon>
        <taxon>Vertebrata</taxon>
        <taxon>Euteleostomi</taxon>
        <taxon>Actinopterygii</taxon>
        <taxon>Neopterygii</taxon>
        <taxon>Teleostei</taxon>
        <taxon>Neoteleostei</taxon>
        <taxon>Acanthomorphata</taxon>
        <taxon>Eupercaria</taxon>
        <taxon>Perciformes</taxon>
        <taxon>Cottioidei</taxon>
        <taxon>Cottales</taxon>
        <taxon>Liparidae</taxon>
        <taxon>Liparis</taxon>
    </lineage>
</organism>
<reference evidence="1 2" key="1">
    <citation type="submission" date="2019-03" db="EMBL/GenBank/DDBJ databases">
        <title>First draft genome of Liparis tanakae, snailfish: a comprehensive survey of snailfish specific genes.</title>
        <authorList>
            <person name="Kim W."/>
            <person name="Song I."/>
            <person name="Jeong J.-H."/>
            <person name="Kim D."/>
            <person name="Kim S."/>
            <person name="Ryu S."/>
            <person name="Song J.Y."/>
            <person name="Lee S.K."/>
        </authorList>
    </citation>
    <scope>NUCLEOTIDE SEQUENCE [LARGE SCALE GENOMIC DNA]</scope>
    <source>
        <tissue evidence="1">Muscle</tissue>
    </source>
</reference>
<dbReference type="EMBL" id="SRLO01007424">
    <property type="protein sequence ID" value="TNN28010.1"/>
    <property type="molecule type" value="Genomic_DNA"/>
</dbReference>
<sequence length="76" mass="8959">MFRLLWDVLNKYKAELPVEAPPPSLSDGLTSLRLQLQPHGRTHLQCRWIGAVLFRLRDVYSYFTRHEKPVRGQRVT</sequence>
<evidence type="ECO:0000313" key="1">
    <source>
        <dbReference type="EMBL" id="TNN28010.1"/>
    </source>
</evidence>
<proteinExistence type="predicted"/>